<evidence type="ECO:0000313" key="3">
    <source>
        <dbReference type="Proteomes" id="UP000287830"/>
    </source>
</evidence>
<dbReference type="AlphaFoldDB" id="A0A7U9KUS4"/>
<evidence type="ECO:0000313" key="2">
    <source>
        <dbReference type="EMBL" id="GCD35681.1"/>
    </source>
</evidence>
<dbReference type="GeneID" id="95626827"/>
<dbReference type="EMBL" id="BHZC01000001">
    <property type="protein sequence ID" value="GCD35681.1"/>
    <property type="molecule type" value="Genomic_DNA"/>
</dbReference>
<keyword evidence="1" id="KW-0812">Transmembrane</keyword>
<name>A0A7U9KUS4_9ACTN</name>
<sequence>MTGKHRRGRGALLVWLRRISRGLVKVLKAVGPLIGLLISIFRDSPND</sequence>
<keyword evidence="1" id="KW-0472">Membrane</keyword>
<comment type="caution">
    <text evidence="2">The sequence shown here is derived from an EMBL/GenBank/DDBJ whole genome shotgun (WGS) entry which is preliminary data.</text>
</comment>
<proteinExistence type="predicted"/>
<protein>
    <submittedName>
        <fullName evidence="2">Uncharacterized protein</fullName>
    </submittedName>
</protein>
<reference evidence="2 3" key="1">
    <citation type="submission" date="2018-11" db="EMBL/GenBank/DDBJ databases">
        <title>Whole genome sequence of Streptomyces chrestomyceticus NBRC 13444(T).</title>
        <authorList>
            <person name="Komaki H."/>
            <person name="Tamura T."/>
        </authorList>
    </citation>
    <scope>NUCLEOTIDE SEQUENCE [LARGE SCALE GENOMIC DNA]</scope>
    <source>
        <strain evidence="2 3">NBRC 13444</strain>
    </source>
</reference>
<gene>
    <name evidence="2" type="ORF">OEIGOIKO_03427</name>
</gene>
<accession>A0A7U9KUS4</accession>
<organism evidence="2 3">
    <name type="scientific">Streptomyces chrestomyceticus JCM 4735</name>
    <dbReference type="NCBI Taxonomy" id="1306181"/>
    <lineage>
        <taxon>Bacteria</taxon>
        <taxon>Bacillati</taxon>
        <taxon>Actinomycetota</taxon>
        <taxon>Actinomycetes</taxon>
        <taxon>Kitasatosporales</taxon>
        <taxon>Streptomycetaceae</taxon>
        <taxon>Streptomyces</taxon>
    </lineage>
</organism>
<keyword evidence="1" id="KW-1133">Transmembrane helix</keyword>
<dbReference type="Proteomes" id="UP000287830">
    <property type="component" value="Unassembled WGS sequence"/>
</dbReference>
<evidence type="ECO:0000256" key="1">
    <source>
        <dbReference type="SAM" id="Phobius"/>
    </source>
</evidence>
<feature type="transmembrane region" description="Helical" evidence="1">
    <location>
        <begin position="22"/>
        <end position="41"/>
    </location>
</feature>
<dbReference type="RefSeq" id="WP_154806377.1">
    <property type="nucleotide sequence ID" value="NZ_BHZC01000001.1"/>
</dbReference>